<dbReference type="Pfam" id="PF01753">
    <property type="entry name" value="zf-MYND"/>
    <property type="match status" value="1"/>
</dbReference>
<name>A0A165CCD4_9BASI</name>
<dbReference type="Gene3D" id="6.10.140.2220">
    <property type="match status" value="1"/>
</dbReference>
<accession>A0A165CCD4</accession>
<evidence type="ECO:0000256" key="1">
    <source>
        <dbReference type="ARBA" id="ARBA00022723"/>
    </source>
</evidence>
<dbReference type="InParanoid" id="A0A165CCD4"/>
<dbReference type="SUPFAM" id="SSF144232">
    <property type="entry name" value="HIT/MYND zinc finger-like"/>
    <property type="match status" value="1"/>
</dbReference>
<evidence type="ECO:0000256" key="3">
    <source>
        <dbReference type="ARBA" id="ARBA00022833"/>
    </source>
</evidence>
<evidence type="ECO:0000313" key="7">
    <source>
        <dbReference type="Proteomes" id="UP000076842"/>
    </source>
</evidence>
<dbReference type="GO" id="GO:0008270">
    <property type="term" value="F:zinc ion binding"/>
    <property type="evidence" value="ECO:0007669"/>
    <property type="project" value="UniProtKB-KW"/>
</dbReference>
<reference evidence="6 7" key="1">
    <citation type="journal article" date="2016" name="Mol. Biol. Evol.">
        <title>Comparative Genomics of Early-Diverging Mushroom-Forming Fungi Provides Insights into the Origins of Lignocellulose Decay Capabilities.</title>
        <authorList>
            <person name="Nagy L.G."/>
            <person name="Riley R."/>
            <person name="Tritt A."/>
            <person name="Adam C."/>
            <person name="Daum C."/>
            <person name="Floudas D."/>
            <person name="Sun H."/>
            <person name="Yadav J.S."/>
            <person name="Pangilinan J."/>
            <person name="Larsson K.H."/>
            <person name="Matsuura K."/>
            <person name="Barry K."/>
            <person name="Labutti K."/>
            <person name="Kuo R."/>
            <person name="Ohm R.A."/>
            <person name="Bhattacharya S.S."/>
            <person name="Shirouzu T."/>
            <person name="Yoshinaga Y."/>
            <person name="Martin F.M."/>
            <person name="Grigoriev I.V."/>
            <person name="Hibbett D.S."/>
        </authorList>
    </citation>
    <scope>NUCLEOTIDE SEQUENCE [LARGE SCALE GENOMIC DNA]</scope>
    <source>
        <strain evidence="6 7">HHB12733</strain>
    </source>
</reference>
<dbReference type="OrthoDB" id="432970at2759"/>
<evidence type="ECO:0000256" key="4">
    <source>
        <dbReference type="PROSITE-ProRule" id="PRU00134"/>
    </source>
</evidence>
<sequence length="254" mass="28172">MAQYSPAENEAIFSRLAAAYLPRLVDAALEQPIIVDTGLVGFINGYIAALEAIQRCAPGFLVGYMDSADPTTSGKGRMLPSRLAQLIGIAALIRQDHVGTGQPLSVYHKEVHLGQYAGLCTLLLFLIAWLPDDRKSAVFSEPLRAFLSKLVSSWLAQLSGIPLESHFRQIFTVLKLVLRGSVWDVDKLRNLRVPFPHYNLAKCHLSVCDKAVGSDQIYQCARCRTVLYCSKAHQKADWDDPRTPHGAMCYSRAW</sequence>
<proteinExistence type="predicted"/>
<dbReference type="Proteomes" id="UP000076842">
    <property type="component" value="Unassembled WGS sequence"/>
</dbReference>
<dbReference type="PROSITE" id="PS50865">
    <property type="entry name" value="ZF_MYND_2"/>
    <property type="match status" value="1"/>
</dbReference>
<dbReference type="EMBL" id="KV424160">
    <property type="protein sequence ID" value="KZT50574.1"/>
    <property type="molecule type" value="Genomic_DNA"/>
</dbReference>
<evidence type="ECO:0000313" key="6">
    <source>
        <dbReference type="EMBL" id="KZT50574.1"/>
    </source>
</evidence>
<keyword evidence="7" id="KW-1185">Reference proteome</keyword>
<keyword evidence="2 4" id="KW-0863">Zinc-finger</keyword>
<keyword evidence="1" id="KW-0479">Metal-binding</keyword>
<evidence type="ECO:0000259" key="5">
    <source>
        <dbReference type="PROSITE" id="PS50865"/>
    </source>
</evidence>
<keyword evidence="3" id="KW-0862">Zinc</keyword>
<gene>
    <name evidence="6" type="ORF">CALCODRAFT_504577</name>
</gene>
<dbReference type="AlphaFoldDB" id="A0A165CCD4"/>
<organism evidence="6 7">
    <name type="scientific">Calocera cornea HHB12733</name>
    <dbReference type="NCBI Taxonomy" id="1353952"/>
    <lineage>
        <taxon>Eukaryota</taxon>
        <taxon>Fungi</taxon>
        <taxon>Dikarya</taxon>
        <taxon>Basidiomycota</taxon>
        <taxon>Agaricomycotina</taxon>
        <taxon>Dacrymycetes</taxon>
        <taxon>Dacrymycetales</taxon>
        <taxon>Dacrymycetaceae</taxon>
        <taxon>Calocera</taxon>
    </lineage>
</organism>
<evidence type="ECO:0000256" key="2">
    <source>
        <dbReference type="ARBA" id="ARBA00022771"/>
    </source>
</evidence>
<protein>
    <recommendedName>
        <fullName evidence="5">MYND-type domain-containing protein</fullName>
    </recommendedName>
</protein>
<feature type="domain" description="MYND-type" evidence="5">
    <location>
        <begin position="205"/>
        <end position="249"/>
    </location>
</feature>
<dbReference type="InterPro" id="IPR002893">
    <property type="entry name" value="Znf_MYND"/>
</dbReference>